<dbReference type="GO" id="GO:0005789">
    <property type="term" value="C:endoplasmic reticulum membrane"/>
    <property type="evidence" value="ECO:0007669"/>
    <property type="project" value="TreeGrafter"/>
</dbReference>
<feature type="transmembrane region" description="Helical" evidence="18">
    <location>
        <begin position="174"/>
        <end position="193"/>
    </location>
</feature>
<comment type="similarity">
    <text evidence="5 16">Belongs to the CDS family.</text>
</comment>
<dbReference type="Pfam" id="PF01148">
    <property type="entry name" value="CTP_transf_1"/>
    <property type="match status" value="2"/>
</dbReference>
<comment type="pathway">
    <text evidence="3 16">Phospholipid metabolism; CDP-diacylglycerol biosynthesis; CDP-diacylglycerol from sn-glycerol 3-phosphate: step 3/3.</text>
</comment>
<evidence type="ECO:0000256" key="2">
    <source>
        <dbReference type="ARBA" id="ARBA00004141"/>
    </source>
</evidence>
<keyword evidence="8 16" id="KW-0808">Transferase</keyword>
<evidence type="ECO:0000256" key="17">
    <source>
        <dbReference type="SAM" id="MobiDB-lite"/>
    </source>
</evidence>
<dbReference type="PANTHER" id="PTHR13773">
    <property type="entry name" value="PHOSPHATIDATE CYTIDYLYLTRANSFERASE"/>
    <property type="match status" value="1"/>
</dbReference>
<dbReference type="OrthoDB" id="10260889at2759"/>
<keyword evidence="11 18" id="KW-1133">Transmembrane helix</keyword>
<feature type="transmembrane region" description="Helical" evidence="18">
    <location>
        <begin position="230"/>
        <end position="256"/>
    </location>
</feature>
<dbReference type="PROSITE" id="PS01315">
    <property type="entry name" value="CDS"/>
    <property type="match status" value="1"/>
</dbReference>
<evidence type="ECO:0000256" key="11">
    <source>
        <dbReference type="ARBA" id="ARBA00022989"/>
    </source>
</evidence>
<keyword evidence="13 18" id="KW-0472">Membrane</keyword>
<dbReference type="PANTHER" id="PTHR13773:SF8">
    <property type="entry name" value="PHOSPHATIDATE CYTIDYLYLTRANSFERASE, PHOTORECEPTOR-SPECIFIC"/>
    <property type="match status" value="1"/>
</dbReference>
<evidence type="ECO:0000256" key="12">
    <source>
        <dbReference type="ARBA" id="ARBA00023098"/>
    </source>
</evidence>
<gene>
    <name evidence="19" type="ORF">OFUS_LOCUS18687</name>
</gene>
<evidence type="ECO:0000256" key="13">
    <source>
        <dbReference type="ARBA" id="ARBA00023136"/>
    </source>
</evidence>
<feature type="region of interest" description="Disordered" evidence="17">
    <location>
        <begin position="1"/>
        <end position="41"/>
    </location>
</feature>
<comment type="catalytic activity">
    <reaction evidence="1 16">
        <text>a 1,2-diacyl-sn-glycero-3-phosphate + CTP + H(+) = a CDP-1,2-diacyl-sn-glycerol + diphosphate</text>
        <dbReference type="Rhea" id="RHEA:16229"/>
        <dbReference type="ChEBI" id="CHEBI:15378"/>
        <dbReference type="ChEBI" id="CHEBI:33019"/>
        <dbReference type="ChEBI" id="CHEBI:37563"/>
        <dbReference type="ChEBI" id="CHEBI:58332"/>
        <dbReference type="ChEBI" id="CHEBI:58608"/>
        <dbReference type="EC" id="2.7.7.41"/>
    </reaction>
</comment>
<evidence type="ECO:0000256" key="5">
    <source>
        <dbReference type="ARBA" id="ARBA00010185"/>
    </source>
</evidence>
<feature type="compositionally biased region" description="Polar residues" evidence="17">
    <location>
        <begin position="9"/>
        <end position="20"/>
    </location>
</feature>
<evidence type="ECO:0000256" key="14">
    <source>
        <dbReference type="ARBA" id="ARBA00023209"/>
    </source>
</evidence>
<dbReference type="EC" id="2.7.7.41" evidence="6 16"/>
<reference evidence="19" key="1">
    <citation type="submission" date="2022-03" db="EMBL/GenBank/DDBJ databases">
        <authorList>
            <person name="Martin C."/>
        </authorList>
    </citation>
    <scope>NUCLEOTIDE SEQUENCE</scope>
</reference>
<name>A0A8S4PJT2_OWEFU</name>
<proteinExistence type="inferred from homology"/>
<evidence type="ECO:0000256" key="9">
    <source>
        <dbReference type="ARBA" id="ARBA00022692"/>
    </source>
</evidence>
<comment type="subcellular location">
    <subcellularLocation>
        <location evidence="2">Membrane</location>
        <topology evidence="2">Multi-pass membrane protein</topology>
    </subcellularLocation>
</comment>
<dbReference type="Proteomes" id="UP000749559">
    <property type="component" value="Unassembled WGS sequence"/>
</dbReference>
<dbReference type="GO" id="GO:0004605">
    <property type="term" value="F:phosphatidate cytidylyltransferase activity"/>
    <property type="evidence" value="ECO:0007669"/>
    <property type="project" value="UniProtKB-EC"/>
</dbReference>
<keyword evidence="9 16" id="KW-0812">Transmembrane</keyword>
<keyword evidence="14" id="KW-0594">Phospholipid biosynthesis</keyword>
<feature type="transmembrane region" description="Helical" evidence="18">
    <location>
        <begin position="78"/>
        <end position="97"/>
    </location>
</feature>
<evidence type="ECO:0000313" key="20">
    <source>
        <dbReference type="Proteomes" id="UP000749559"/>
    </source>
</evidence>
<feature type="transmembrane region" description="Helical" evidence="18">
    <location>
        <begin position="205"/>
        <end position="224"/>
    </location>
</feature>
<evidence type="ECO:0000256" key="16">
    <source>
        <dbReference type="RuleBase" id="RU003938"/>
    </source>
</evidence>
<protein>
    <recommendedName>
        <fullName evidence="6 16">Phosphatidate cytidylyltransferase</fullName>
        <ecNumber evidence="6 16">2.7.7.41</ecNumber>
    </recommendedName>
</protein>
<evidence type="ECO:0000256" key="15">
    <source>
        <dbReference type="ARBA" id="ARBA00023264"/>
    </source>
</evidence>
<evidence type="ECO:0000256" key="6">
    <source>
        <dbReference type="ARBA" id="ARBA00012487"/>
    </source>
</evidence>
<dbReference type="InterPro" id="IPR000374">
    <property type="entry name" value="PC_trans"/>
</dbReference>
<comment type="caution">
    <text evidence="19">The sequence shown here is derived from an EMBL/GenBank/DDBJ whole genome shotgun (WGS) entry which is preliminary data.</text>
</comment>
<evidence type="ECO:0000256" key="8">
    <source>
        <dbReference type="ARBA" id="ARBA00022679"/>
    </source>
</evidence>
<evidence type="ECO:0000256" key="18">
    <source>
        <dbReference type="SAM" id="Phobius"/>
    </source>
</evidence>
<evidence type="ECO:0000256" key="7">
    <source>
        <dbReference type="ARBA" id="ARBA00022516"/>
    </source>
</evidence>
<evidence type="ECO:0000256" key="1">
    <source>
        <dbReference type="ARBA" id="ARBA00001698"/>
    </source>
</evidence>
<accession>A0A8S4PJT2</accession>
<evidence type="ECO:0000256" key="10">
    <source>
        <dbReference type="ARBA" id="ARBA00022695"/>
    </source>
</evidence>
<feature type="transmembrane region" description="Helical" evidence="18">
    <location>
        <begin position="268"/>
        <end position="291"/>
    </location>
</feature>
<dbReference type="EMBL" id="CAIIXF020000009">
    <property type="protein sequence ID" value="CAH1793898.1"/>
    <property type="molecule type" value="Genomic_DNA"/>
</dbReference>
<feature type="transmembrane region" description="Helical" evidence="18">
    <location>
        <begin position="138"/>
        <end position="162"/>
    </location>
</feature>
<dbReference type="AlphaFoldDB" id="A0A8S4PJT2"/>
<evidence type="ECO:0000313" key="19">
    <source>
        <dbReference type="EMBL" id="CAH1793898.1"/>
    </source>
</evidence>
<organism evidence="19 20">
    <name type="scientific">Owenia fusiformis</name>
    <name type="common">Polychaete worm</name>
    <dbReference type="NCBI Taxonomy" id="6347"/>
    <lineage>
        <taxon>Eukaryota</taxon>
        <taxon>Metazoa</taxon>
        <taxon>Spiralia</taxon>
        <taxon>Lophotrochozoa</taxon>
        <taxon>Annelida</taxon>
        <taxon>Polychaeta</taxon>
        <taxon>Sedentaria</taxon>
        <taxon>Canalipalpata</taxon>
        <taxon>Sabellida</taxon>
        <taxon>Oweniida</taxon>
        <taxon>Oweniidae</taxon>
        <taxon>Owenia</taxon>
    </lineage>
</organism>
<sequence length="499" mass="57410">MSEVRQRQTDGTSEIQNQNEPTKETGDNPESTKDEEGITDPDNMIDLNAASSLPQDTGKTTDVLDSALKDLTPRWRNWIIRGIFSWVMILGFGFIIYMGPLALVLLILMLQIKCFHEIITIGYQVYKSHDLPWFRTLSWYFLVTSNYFFFGESMIDYFGVLLSRPHFMQPFVTYHRFISFSLYVAGFVGFVFSLVKKHYLQQFTLFGWTHVTLLIVVTQSHLIMQNIFEGLIWFLVPVSMIICNDIWAYIFGFFFGKTPLIKLSPKKTWEGFLGGAFATVIFGIVLSNILMRWDFFVCPIEYSDELGTLSMECIRSHAFTSQEYNLKFMKVQMYPFTLHTIALSTFASIIGPFGGFFASGFKRAFKIKDFGDLIPGHGGMMDRFDCQLLMGSFVHVYFSSFIRPYLLRDVFWSLTTVQDFGDTIPGHGGLMDRFDCQFLMGAYVHVYFYSFIRVANPTKLLQNVLAMKAEDQLAFYNLLKQTLTSQGIVQEPPVEPPMQ</sequence>
<dbReference type="GO" id="GO:0008654">
    <property type="term" value="P:phospholipid biosynthetic process"/>
    <property type="evidence" value="ECO:0007669"/>
    <property type="project" value="UniProtKB-KW"/>
</dbReference>
<dbReference type="PIRSF" id="PIRSF018269">
    <property type="entry name" value="PC_trans_euk"/>
    <property type="match status" value="1"/>
</dbReference>
<dbReference type="InterPro" id="IPR016720">
    <property type="entry name" value="PC_Trfase_euk"/>
</dbReference>
<feature type="transmembrane region" description="Helical" evidence="18">
    <location>
        <begin position="336"/>
        <end position="358"/>
    </location>
</feature>
<keyword evidence="12" id="KW-0443">Lipid metabolism</keyword>
<keyword evidence="15" id="KW-1208">Phospholipid metabolism</keyword>
<evidence type="ECO:0000256" key="3">
    <source>
        <dbReference type="ARBA" id="ARBA00005119"/>
    </source>
</evidence>
<evidence type="ECO:0000256" key="4">
    <source>
        <dbReference type="ARBA" id="ARBA00005189"/>
    </source>
</evidence>
<keyword evidence="7" id="KW-0444">Lipid biosynthesis</keyword>
<keyword evidence="20" id="KW-1185">Reference proteome</keyword>
<comment type="pathway">
    <text evidence="4">Lipid metabolism.</text>
</comment>
<keyword evidence="10 16" id="KW-0548">Nucleotidyltransferase</keyword>
<feature type="compositionally biased region" description="Basic and acidic residues" evidence="17">
    <location>
        <begin position="21"/>
        <end position="36"/>
    </location>
</feature>